<name>A0ABN0VUM2_9BACI</name>
<dbReference type="RefSeq" id="WP_343796085.1">
    <property type="nucleotide sequence ID" value="NZ_BAAADJ010000004.1"/>
</dbReference>
<keyword evidence="6 7" id="KW-0472">Membrane</keyword>
<sequence>MSNVELTKRKSEELTVVLPKEKTVKERFFKSDFWKTTRRIWRNPSAKIGGFIILVLLVMALFPEAISTHDPEEQQIMDRLQPPSSEHWFGTDEFGRDVYSRVVHGARITLQVGLISVGISLIVGGLLGLLAGYFRGKLDIALTAVLDVVLAFPSFIMALAIIAILGPSLTNAMIAVGIRGIPIFARVVRGTTISIREQDFIMAAKASGSLNTKIIFSHIVPNITSSIIVLITLQFPSAVLMAAGLSFLGLGAQPPSPEWGAMLVSARIYMTNAVWIVNFPGIAILLTVLGFNLLGNVLRDVLDPRLKGTS</sequence>
<dbReference type="Proteomes" id="UP001500782">
    <property type="component" value="Unassembled WGS sequence"/>
</dbReference>
<comment type="subcellular location">
    <subcellularLocation>
        <location evidence="1 7">Cell membrane</location>
        <topology evidence="1 7">Multi-pass membrane protein</topology>
    </subcellularLocation>
</comment>
<dbReference type="Pfam" id="PF12911">
    <property type="entry name" value="OppC_N"/>
    <property type="match status" value="1"/>
</dbReference>
<evidence type="ECO:0000259" key="8">
    <source>
        <dbReference type="PROSITE" id="PS50928"/>
    </source>
</evidence>
<dbReference type="SUPFAM" id="SSF161098">
    <property type="entry name" value="MetI-like"/>
    <property type="match status" value="1"/>
</dbReference>
<evidence type="ECO:0000256" key="4">
    <source>
        <dbReference type="ARBA" id="ARBA00022692"/>
    </source>
</evidence>
<evidence type="ECO:0000256" key="1">
    <source>
        <dbReference type="ARBA" id="ARBA00004651"/>
    </source>
</evidence>
<dbReference type="InterPro" id="IPR035906">
    <property type="entry name" value="MetI-like_sf"/>
</dbReference>
<accession>A0ABN0VUM2</accession>
<evidence type="ECO:0000313" key="9">
    <source>
        <dbReference type="EMBL" id="GAA0317629.1"/>
    </source>
</evidence>
<dbReference type="Pfam" id="PF00528">
    <property type="entry name" value="BPD_transp_1"/>
    <property type="match status" value="1"/>
</dbReference>
<keyword evidence="10" id="KW-1185">Reference proteome</keyword>
<dbReference type="PANTHER" id="PTHR43386">
    <property type="entry name" value="OLIGOPEPTIDE TRANSPORT SYSTEM PERMEASE PROTEIN APPC"/>
    <property type="match status" value="1"/>
</dbReference>
<keyword evidence="3" id="KW-1003">Cell membrane</keyword>
<keyword evidence="4 7" id="KW-0812">Transmembrane</keyword>
<comment type="caution">
    <text evidence="9">The sequence shown here is derived from an EMBL/GenBank/DDBJ whole genome shotgun (WGS) entry which is preliminary data.</text>
</comment>
<evidence type="ECO:0000313" key="10">
    <source>
        <dbReference type="Proteomes" id="UP001500782"/>
    </source>
</evidence>
<dbReference type="PROSITE" id="PS50928">
    <property type="entry name" value="ABC_TM1"/>
    <property type="match status" value="1"/>
</dbReference>
<organism evidence="9 10">
    <name type="scientific">Bacillus carboniphilus</name>
    <dbReference type="NCBI Taxonomy" id="86663"/>
    <lineage>
        <taxon>Bacteria</taxon>
        <taxon>Bacillati</taxon>
        <taxon>Bacillota</taxon>
        <taxon>Bacilli</taxon>
        <taxon>Bacillales</taxon>
        <taxon>Bacillaceae</taxon>
        <taxon>Bacillus</taxon>
    </lineage>
</organism>
<evidence type="ECO:0000256" key="6">
    <source>
        <dbReference type="ARBA" id="ARBA00023136"/>
    </source>
</evidence>
<protein>
    <submittedName>
        <fullName evidence="9">ABC transporter permease</fullName>
    </submittedName>
</protein>
<comment type="similarity">
    <text evidence="7">Belongs to the binding-protein-dependent transport system permease family.</text>
</comment>
<feature type="transmembrane region" description="Helical" evidence="7">
    <location>
        <begin position="171"/>
        <end position="188"/>
    </location>
</feature>
<dbReference type="InterPro" id="IPR025966">
    <property type="entry name" value="OppC_N"/>
</dbReference>
<proteinExistence type="inferred from homology"/>
<dbReference type="CDD" id="cd06261">
    <property type="entry name" value="TM_PBP2"/>
    <property type="match status" value="1"/>
</dbReference>
<dbReference type="Gene3D" id="1.10.3720.10">
    <property type="entry name" value="MetI-like"/>
    <property type="match status" value="1"/>
</dbReference>
<keyword evidence="5 7" id="KW-1133">Transmembrane helix</keyword>
<feature type="transmembrane region" description="Helical" evidence="7">
    <location>
        <begin position="272"/>
        <end position="295"/>
    </location>
</feature>
<dbReference type="PANTHER" id="PTHR43386:SF1">
    <property type="entry name" value="D,D-DIPEPTIDE TRANSPORT SYSTEM PERMEASE PROTEIN DDPC-RELATED"/>
    <property type="match status" value="1"/>
</dbReference>
<evidence type="ECO:0000256" key="7">
    <source>
        <dbReference type="RuleBase" id="RU363032"/>
    </source>
</evidence>
<evidence type="ECO:0000256" key="2">
    <source>
        <dbReference type="ARBA" id="ARBA00022448"/>
    </source>
</evidence>
<reference evidence="9 10" key="1">
    <citation type="journal article" date="2019" name="Int. J. Syst. Evol. Microbiol.">
        <title>The Global Catalogue of Microorganisms (GCM) 10K type strain sequencing project: providing services to taxonomists for standard genome sequencing and annotation.</title>
        <authorList>
            <consortium name="The Broad Institute Genomics Platform"/>
            <consortium name="The Broad Institute Genome Sequencing Center for Infectious Disease"/>
            <person name="Wu L."/>
            <person name="Ma J."/>
        </authorList>
    </citation>
    <scope>NUCLEOTIDE SEQUENCE [LARGE SCALE GENOMIC DNA]</scope>
    <source>
        <strain evidence="9 10">JCM 9731</strain>
    </source>
</reference>
<feature type="transmembrane region" description="Helical" evidence="7">
    <location>
        <begin position="48"/>
        <end position="66"/>
    </location>
</feature>
<dbReference type="EMBL" id="BAAADJ010000004">
    <property type="protein sequence ID" value="GAA0317629.1"/>
    <property type="molecule type" value="Genomic_DNA"/>
</dbReference>
<evidence type="ECO:0000256" key="3">
    <source>
        <dbReference type="ARBA" id="ARBA00022475"/>
    </source>
</evidence>
<dbReference type="InterPro" id="IPR000515">
    <property type="entry name" value="MetI-like"/>
</dbReference>
<feature type="transmembrane region" description="Helical" evidence="7">
    <location>
        <begin position="108"/>
        <end position="133"/>
    </location>
</feature>
<feature type="domain" description="ABC transmembrane type-1" evidence="8">
    <location>
        <begin position="106"/>
        <end position="295"/>
    </location>
</feature>
<feature type="transmembrane region" description="Helical" evidence="7">
    <location>
        <begin position="140"/>
        <end position="165"/>
    </location>
</feature>
<gene>
    <name evidence="9" type="ORF">GCM10008967_05230</name>
</gene>
<evidence type="ECO:0000256" key="5">
    <source>
        <dbReference type="ARBA" id="ARBA00022989"/>
    </source>
</evidence>
<dbReference type="InterPro" id="IPR050366">
    <property type="entry name" value="BP-dependent_transpt_permease"/>
</dbReference>
<keyword evidence="2 7" id="KW-0813">Transport</keyword>